<accession>A0A1X0QBQ4</accession>
<keyword evidence="2" id="KW-1185">Reference proteome</keyword>
<comment type="caution">
    <text evidence="1">The sequence shown here is derived from an EMBL/GenBank/DDBJ whole genome shotgun (WGS) entry which is preliminary data.</text>
</comment>
<evidence type="ECO:0000313" key="2">
    <source>
        <dbReference type="Proteomes" id="UP000192356"/>
    </source>
</evidence>
<dbReference type="EMBL" id="LVKB01000036">
    <property type="protein sequence ID" value="ORD97188.1"/>
    <property type="molecule type" value="Genomic_DNA"/>
</dbReference>
<dbReference type="AlphaFoldDB" id="A0A1X0QBQ4"/>
<gene>
    <name evidence="1" type="ORF">HERIO_922</name>
</gene>
<dbReference type="VEuPathDB" id="MicrosporidiaDB:HERIO_922"/>
<dbReference type="Proteomes" id="UP000192356">
    <property type="component" value="Unassembled WGS sequence"/>
</dbReference>
<evidence type="ECO:0000313" key="1">
    <source>
        <dbReference type="EMBL" id="ORD97188.1"/>
    </source>
</evidence>
<name>A0A1X0QBQ4_9MICR</name>
<proteinExistence type="predicted"/>
<protein>
    <submittedName>
        <fullName evidence="1">Uncharacterized protein</fullName>
    </submittedName>
</protein>
<sequence length="78" mass="8787">MFSCKSSTGKYLSFVKGNSFTGNELYLKSQTSKSLFKVFIRDPYDTTNLSPIVFKSYILSGSAICFKIYVMNGCKNKI</sequence>
<reference evidence="1 2" key="1">
    <citation type="journal article" date="2017" name="Environ. Microbiol.">
        <title>Decay of the glycolytic pathway and adaptation to intranuclear parasitism within Enterocytozoonidae microsporidia.</title>
        <authorList>
            <person name="Wiredu Boakye D."/>
            <person name="Jaroenlak P."/>
            <person name="Prachumwat A."/>
            <person name="Williams T.A."/>
            <person name="Bateman K.S."/>
            <person name="Itsathitphaisarn O."/>
            <person name="Sritunyalucksana K."/>
            <person name="Paszkiewicz K.H."/>
            <person name="Moore K.A."/>
            <person name="Stentiford G.D."/>
            <person name="Williams B.A."/>
        </authorList>
    </citation>
    <scope>NUCLEOTIDE SEQUENCE [LARGE SCALE GENOMIC DNA]</scope>
    <source>
        <strain evidence="1 2">GB1</strain>
    </source>
</reference>
<organism evidence="1 2">
    <name type="scientific">Hepatospora eriocheir</name>
    <dbReference type="NCBI Taxonomy" id="1081669"/>
    <lineage>
        <taxon>Eukaryota</taxon>
        <taxon>Fungi</taxon>
        <taxon>Fungi incertae sedis</taxon>
        <taxon>Microsporidia</taxon>
        <taxon>Hepatosporidae</taxon>
        <taxon>Hepatospora</taxon>
    </lineage>
</organism>